<evidence type="ECO:0000313" key="2">
    <source>
        <dbReference type="EMBL" id="CAD7403147.1"/>
    </source>
</evidence>
<dbReference type="GO" id="GO:0005813">
    <property type="term" value="C:centrosome"/>
    <property type="evidence" value="ECO:0007669"/>
    <property type="project" value="TreeGrafter"/>
</dbReference>
<dbReference type="PANTHER" id="PTHR10337">
    <property type="entry name" value="SHC TRANSFORMING PROTEIN"/>
    <property type="match status" value="1"/>
</dbReference>
<dbReference type="AlphaFoldDB" id="A0A7R9H029"/>
<feature type="coiled-coil region" evidence="1">
    <location>
        <begin position="809"/>
        <end position="878"/>
    </location>
</feature>
<protein>
    <submittedName>
        <fullName evidence="2">Uncharacterized protein</fullName>
    </submittedName>
</protein>
<gene>
    <name evidence="2" type="ORF">TCEB3V08_LOCUS6842</name>
</gene>
<dbReference type="InterPro" id="IPR051235">
    <property type="entry name" value="CEP152/SHC-Transforming"/>
</dbReference>
<sequence>MAHFSLVQSECRDALLTHWLSLDPLANLGFQVPASLAGFYFDAREWKALEQVCFKARRAYTSTPTKNEKKKRKRYKTRKGEMKSETKAEIIDQDDNVLLIAKRENGLYFPELTDQECRKISGLDDAAITPRKNSIEVWHSRMGHLNVKSLQEEGITDRTSQKTPPRFYAMANHVVKNDFVFLSEVPVARAMTSHGRFANADSIIFKHMVSQTSNQPPYSFNNDGSENVGMSNQEYPTYENSGLMNGQYTGEGDINVSSHYRHCYRTSPGGYIVDNDARHTPDHNELYRQTSYNSVEQLEVLYSVRVREVQRLTQQLEEFSNEAAKEREEMFSKLAFWEAEQERAKSLHKVAEQQLCGKQTALCVPADIPVSWVGLAIPHNVSGGKQTALCVPADIVESQFCQLEQRVCELIRAQEALQVEKGETINHLSRSLEESQRQCQHLMSSAASQETIGLKLQLSTTRQEKDELSKKVHTLTKEVESLRFDLNQYENATHLGLINGEDPLSTDSVINLGIGKMSSSGDGTKITKNDQSNLTAQLRDEYYRSLIAIKFRPLSSVDRSSVPSMERLLVPPRCDVLRRCAIQCAVCGMSTCSTSVRCSSSVCHSACCVWNVYLFHLGAMFFVGVPFSVLCVERLLVPPQCDVLHRCAIQYIGVPFSVLCVECLLVPPRCDVLHRCAIFFIGVPFCVPSMERLLVPPRCDVLHWCAIQCAVCGMSTCSTSVRCSSLVCHFLHWCAILCAIYGTSTCSTPVRCSSLVCHSVCCVWNVYLFHHSAMFFIGVPFSVLCVEHLLVPPHCDQDATNFLTQLSKQEEFSKQMENLSKENRNLCERLEQSGGELSKLTTQLEDVRKERGVVEMENEQLKERIHELVQTLDNEKVSTIEQYNKEYFKFHDEALTRVRQEKHEQAEAQVIDLRMQLEQAGKECEEVKRLYIDICGSKEKLTHQLELEQKAVNNLSSQLNTETDKLNKVLKELKEGQEASRTLEEQLKSEQELVKHLKDSLETERINSEELRSRIKELEKEKDEATKNANERARLLYTSKVNEEIDKAKREALIELENDCQKRQEQHSSQVSEIQSFTTGVAAVSPIITQQ</sequence>
<feature type="coiled-coil region" evidence="1">
    <location>
        <begin position="458"/>
        <end position="492"/>
    </location>
</feature>
<organism evidence="2">
    <name type="scientific">Timema cristinae</name>
    <name type="common">Walking stick</name>
    <dbReference type="NCBI Taxonomy" id="61476"/>
    <lineage>
        <taxon>Eukaryota</taxon>
        <taxon>Metazoa</taxon>
        <taxon>Ecdysozoa</taxon>
        <taxon>Arthropoda</taxon>
        <taxon>Hexapoda</taxon>
        <taxon>Insecta</taxon>
        <taxon>Pterygota</taxon>
        <taxon>Neoptera</taxon>
        <taxon>Polyneoptera</taxon>
        <taxon>Phasmatodea</taxon>
        <taxon>Timematodea</taxon>
        <taxon>Timematoidea</taxon>
        <taxon>Timematidae</taxon>
        <taxon>Timema</taxon>
    </lineage>
</organism>
<feature type="coiled-coil region" evidence="1">
    <location>
        <begin position="903"/>
        <end position="1035"/>
    </location>
</feature>
<dbReference type="GO" id="GO:0007099">
    <property type="term" value="P:centriole replication"/>
    <property type="evidence" value="ECO:0007669"/>
    <property type="project" value="TreeGrafter"/>
</dbReference>
<dbReference type="PANTHER" id="PTHR10337:SF6">
    <property type="entry name" value="CENTROSOMAL PROTEIN OF 152 KDA"/>
    <property type="match status" value="1"/>
</dbReference>
<name>A0A7R9H029_TIMCR</name>
<dbReference type="EMBL" id="OC318763">
    <property type="protein sequence ID" value="CAD7403147.1"/>
    <property type="molecule type" value="Genomic_DNA"/>
</dbReference>
<reference evidence="2" key="1">
    <citation type="submission" date="2020-11" db="EMBL/GenBank/DDBJ databases">
        <authorList>
            <person name="Tran Van P."/>
        </authorList>
    </citation>
    <scope>NUCLEOTIDE SEQUENCE</scope>
</reference>
<feature type="coiled-coil region" evidence="1">
    <location>
        <begin position="309"/>
        <end position="354"/>
    </location>
</feature>
<proteinExistence type="predicted"/>
<accession>A0A7R9H029</accession>
<evidence type="ECO:0000256" key="1">
    <source>
        <dbReference type="SAM" id="Coils"/>
    </source>
</evidence>
<keyword evidence="1" id="KW-0175">Coiled coil</keyword>